<keyword evidence="4" id="KW-1185">Reference proteome</keyword>
<feature type="compositionally biased region" description="Polar residues" evidence="1">
    <location>
        <begin position="441"/>
        <end position="450"/>
    </location>
</feature>
<feature type="compositionally biased region" description="Low complexity" evidence="1">
    <location>
        <begin position="281"/>
        <end position="319"/>
    </location>
</feature>
<reference evidence="4" key="1">
    <citation type="journal article" date="2020" name="Stud. Mycol.">
        <title>101 Dothideomycetes genomes: A test case for predicting lifestyles and emergence of pathogens.</title>
        <authorList>
            <person name="Haridas S."/>
            <person name="Albert R."/>
            <person name="Binder M."/>
            <person name="Bloem J."/>
            <person name="LaButti K."/>
            <person name="Salamov A."/>
            <person name="Andreopoulos B."/>
            <person name="Baker S."/>
            <person name="Barry K."/>
            <person name="Bills G."/>
            <person name="Bluhm B."/>
            <person name="Cannon C."/>
            <person name="Castanera R."/>
            <person name="Culley D."/>
            <person name="Daum C."/>
            <person name="Ezra D."/>
            <person name="Gonzalez J."/>
            <person name="Henrissat B."/>
            <person name="Kuo A."/>
            <person name="Liang C."/>
            <person name="Lipzen A."/>
            <person name="Lutzoni F."/>
            <person name="Magnuson J."/>
            <person name="Mondo S."/>
            <person name="Nolan M."/>
            <person name="Ohm R."/>
            <person name="Pangilinan J."/>
            <person name="Park H.-J."/>
            <person name="Ramirez L."/>
            <person name="Alfaro M."/>
            <person name="Sun H."/>
            <person name="Tritt A."/>
            <person name="Yoshinaga Y."/>
            <person name="Zwiers L.-H."/>
            <person name="Turgeon B."/>
            <person name="Goodwin S."/>
            <person name="Spatafora J."/>
            <person name="Crous P."/>
            <person name="Grigoriev I."/>
        </authorList>
    </citation>
    <scope>NUCLEOTIDE SEQUENCE [LARGE SCALE GENOMIC DNA]</scope>
    <source>
        <strain evidence="4">CBS 304.66</strain>
    </source>
</reference>
<feature type="compositionally biased region" description="Basic and acidic residues" evidence="1">
    <location>
        <begin position="653"/>
        <end position="664"/>
    </location>
</feature>
<dbReference type="AlphaFoldDB" id="A0A9P4K6Q1"/>
<organism evidence="3 4">
    <name type="scientific">Lojkania enalia</name>
    <dbReference type="NCBI Taxonomy" id="147567"/>
    <lineage>
        <taxon>Eukaryota</taxon>
        <taxon>Fungi</taxon>
        <taxon>Dikarya</taxon>
        <taxon>Ascomycota</taxon>
        <taxon>Pezizomycotina</taxon>
        <taxon>Dothideomycetes</taxon>
        <taxon>Pleosporomycetidae</taxon>
        <taxon>Pleosporales</taxon>
        <taxon>Pleosporales incertae sedis</taxon>
        <taxon>Lojkania</taxon>
    </lineage>
</organism>
<evidence type="ECO:0000256" key="1">
    <source>
        <dbReference type="SAM" id="MobiDB-lite"/>
    </source>
</evidence>
<protein>
    <submittedName>
        <fullName evidence="3">Uncharacterized protein</fullName>
    </submittedName>
</protein>
<feature type="compositionally biased region" description="Basic and acidic residues" evidence="1">
    <location>
        <begin position="678"/>
        <end position="688"/>
    </location>
</feature>
<feature type="compositionally biased region" description="Polar residues" evidence="1">
    <location>
        <begin position="360"/>
        <end position="372"/>
    </location>
</feature>
<proteinExistence type="predicted"/>
<gene>
    <name evidence="3" type="ORF">CC78DRAFT_583080</name>
</gene>
<evidence type="ECO:0000313" key="3">
    <source>
        <dbReference type="EMBL" id="KAF2261978.1"/>
    </source>
</evidence>
<dbReference type="Proteomes" id="UP000800093">
    <property type="component" value="Unassembled WGS sequence"/>
</dbReference>
<feature type="compositionally biased region" description="Basic and acidic residues" evidence="1">
    <location>
        <begin position="396"/>
        <end position="407"/>
    </location>
</feature>
<feature type="chain" id="PRO_5040253765" evidence="2">
    <location>
        <begin position="18"/>
        <end position="688"/>
    </location>
</feature>
<feature type="compositionally biased region" description="Polar residues" evidence="1">
    <location>
        <begin position="539"/>
        <end position="555"/>
    </location>
</feature>
<name>A0A9P4K6Q1_9PLEO</name>
<feature type="compositionally biased region" description="Polar residues" evidence="1">
    <location>
        <begin position="620"/>
        <end position="636"/>
    </location>
</feature>
<comment type="caution">
    <text evidence="3">The sequence shown here is derived from an EMBL/GenBank/DDBJ whole genome shotgun (WGS) entry which is preliminary data.</text>
</comment>
<feature type="compositionally biased region" description="Polar residues" evidence="1">
    <location>
        <begin position="238"/>
        <end position="247"/>
    </location>
</feature>
<dbReference type="OrthoDB" id="3928002at2759"/>
<dbReference type="EMBL" id="ML986646">
    <property type="protein sequence ID" value="KAF2261978.1"/>
    <property type="molecule type" value="Genomic_DNA"/>
</dbReference>
<feature type="region of interest" description="Disordered" evidence="1">
    <location>
        <begin position="196"/>
        <end position="688"/>
    </location>
</feature>
<dbReference type="PANTHER" id="PTHR38049:SF2">
    <property type="entry name" value="RICIN B LECTIN DOMAIN-CONTAINING PROTEIN"/>
    <property type="match status" value="1"/>
</dbReference>
<sequence>MVLPILISVIAAPGLLGTQEAIRQSQAKEKREEHRARRCNLIATCVKSSLRSREINGRPIVLKNGKLYIDTGTSDGAPFGHPYAGYYLPYPDVSYEGLVTTITDEAPIMNWVYVDKDTYELKYGVRANAQPNFTGPFDCTRQDRRLTFDGWEGWCAVEEIPTLWALYFDKDDDGLRSKVAPGTRVLEIELTRKEKRWKKEVDARQEDQTTKREIDAKEDAPVDNPVTVQPQLNPPGITDNTTDSLSATDAAPAAEPLRIPRSIFPDDPPLPLPKSIFSDGQPLQPQTSTSQPQQQSQNNSTPPTSFESSQPTTETTPSSNKPGRLNRSSGSKALAQAQMFEAMNQKSNDTPFRNGRPVSRHTSGTSTASNSPERIRADFRPAYLEQPESTTLAADPVKRFAREEQQSKPRSQSPSPFADPAVFGAFTSTVPSDSSEKQKPKPNSSANRRSFGTYPSGEPPKLPLPAVPTSPKDRGGGSTGKTSPRTSAAPARRRPASPEGTKPFLPQTRRPSVSRPARALPKIPRDEPGRRPPMPVRQRNGSTSSQNDPQSQGSPQPRVRTDTAVGRKSMAATMSTGGGGSIRRPVRPNAGSPSSPADAQAYGSRTSNLYRELDNILKPSRSTANGSVSNKYSQNNRQDDRRPPLRRAATSRVESENPEYDRRPPQRSLTNARMGPARRKDRDADNSK</sequence>
<accession>A0A9P4K6Q1</accession>
<evidence type="ECO:0000256" key="2">
    <source>
        <dbReference type="SAM" id="SignalP"/>
    </source>
</evidence>
<feature type="compositionally biased region" description="Basic and acidic residues" evidence="1">
    <location>
        <begin position="196"/>
        <end position="220"/>
    </location>
</feature>
<feature type="signal peptide" evidence="2">
    <location>
        <begin position="1"/>
        <end position="17"/>
    </location>
</feature>
<feature type="compositionally biased region" description="Polar residues" evidence="1">
    <location>
        <begin position="591"/>
        <end position="609"/>
    </location>
</feature>
<keyword evidence="2" id="KW-0732">Signal</keyword>
<dbReference type="PANTHER" id="PTHR38049">
    <property type="entry name" value="RICIN B LECTIN DOMAIN-CONTAINING PROTEIN"/>
    <property type="match status" value="1"/>
</dbReference>
<evidence type="ECO:0000313" key="4">
    <source>
        <dbReference type="Proteomes" id="UP000800093"/>
    </source>
</evidence>
<feature type="compositionally biased region" description="Pro residues" evidence="1">
    <location>
        <begin position="457"/>
        <end position="468"/>
    </location>
</feature>